<dbReference type="VEuPathDB" id="FungiDB:I7I52_09163"/>
<sequence length="149" mass="17406">MWYRDSFLLFFSSYLLYQTRKEEWHPRATADYVPHVFPKRSITPFFLLFPLPSFIRSRLPTEIELSSILITAPLFRSWLKCVVSGSDLTRCDEPIARVRGSNALHLMVGCGTALSRSTGVPDGRCWWWGTCYIFFSFLVVKWKRGKLKM</sequence>
<organism evidence="1 2">
    <name type="scientific">Ajellomyces capsulatus</name>
    <name type="common">Darling's disease fungus</name>
    <name type="synonym">Histoplasma capsulatum</name>
    <dbReference type="NCBI Taxonomy" id="5037"/>
    <lineage>
        <taxon>Eukaryota</taxon>
        <taxon>Fungi</taxon>
        <taxon>Dikarya</taxon>
        <taxon>Ascomycota</taxon>
        <taxon>Pezizomycotina</taxon>
        <taxon>Eurotiomycetes</taxon>
        <taxon>Eurotiomycetidae</taxon>
        <taxon>Onygenales</taxon>
        <taxon>Ajellomycetaceae</taxon>
        <taxon>Histoplasma</taxon>
    </lineage>
</organism>
<proteinExistence type="predicted"/>
<evidence type="ECO:0000313" key="1">
    <source>
        <dbReference type="EMBL" id="KAG5299004.1"/>
    </source>
</evidence>
<protein>
    <submittedName>
        <fullName evidence="1">Uncharacterized protein</fullName>
    </submittedName>
</protein>
<name>A0A8H7YV14_AJECA</name>
<comment type="caution">
    <text evidence="1">The sequence shown here is derived from an EMBL/GenBank/DDBJ whole genome shotgun (WGS) entry which is preliminary data.</text>
</comment>
<gene>
    <name evidence="1" type="ORF">I7I52_09163</name>
</gene>
<evidence type="ECO:0000313" key="2">
    <source>
        <dbReference type="Proteomes" id="UP000670092"/>
    </source>
</evidence>
<accession>A0A8H7YV14</accession>
<dbReference type="EMBL" id="JAEVHI010000002">
    <property type="protein sequence ID" value="KAG5299004.1"/>
    <property type="molecule type" value="Genomic_DNA"/>
</dbReference>
<dbReference type="Proteomes" id="UP000670092">
    <property type="component" value="Unassembled WGS sequence"/>
</dbReference>
<dbReference type="AlphaFoldDB" id="A0A8H7YV14"/>
<reference evidence="1 2" key="1">
    <citation type="submission" date="2021-01" db="EMBL/GenBank/DDBJ databases">
        <title>Chromosome-level genome assembly of a human fungal pathogen reveals clustering of transcriptionally co-regulated genes.</title>
        <authorList>
            <person name="Voorhies M."/>
            <person name="Cohen S."/>
            <person name="Shea T.P."/>
            <person name="Petrus S."/>
            <person name="Munoz J.F."/>
            <person name="Poplawski S."/>
            <person name="Goldman W.E."/>
            <person name="Michael T."/>
            <person name="Cuomo C.A."/>
            <person name="Sil A."/>
            <person name="Beyhan S."/>
        </authorList>
    </citation>
    <scope>NUCLEOTIDE SEQUENCE [LARGE SCALE GENOMIC DNA]</scope>
    <source>
        <strain evidence="1 2">G184AR</strain>
    </source>
</reference>